<dbReference type="Gene3D" id="1.20.1050.10">
    <property type="match status" value="1"/>
</dbReference>
<keyword evidence="3" id="KW-1185">Reference proteome</keyword>
<dbReference type="EMBL" id="BTRK01000001">
    <property type="protein sequence ID" value="GMR30499.1"/>
    <property type="molecule type" value="Genomic_DNA"/>
</dbReference>
<dbReference type="GO" id="GO:0006749">
    <property type="term" value="P:glutathione metabolic process"/>
    <property type="evidence" value="ECO:0007669"/>
    <property type="project" value="TreeGrafter"/>
</dbReference>
<dbReference type="PANTHER" id="PTHR11571:SF256">
    <property type="entry name" value="GST C-TERMINAL DOMAIN-CONTAINING PROTEIN-RELATED"/>
    <property type="match status" value="1"/>
</dbReference>
<dbReference type="FunFam" id="3.40.30.10:FF:000189">
    <property type="entry name" value="Glutathione S-Transferase"/>
    <property type="match status" value="1"/>
</dbReference>
<dbReference type="InterPro" id="IPR004045">
    <property type="entry name" value="Glutathione_S-Trfase_N"/>
</dbReference>
<dbReference type="AlphaFoldDB" id="A0AAN5C696"/>
<feature type="domain" description="GST N-terminal" evidence="1">
    <location>
        <begin position="2"/>
        <end position="79"/>
    </location>
</feature>
<dbReference type="SFLD" id="SFLDS00019">
    <property type="entry name" value="Glutathione_Transferase_(cytos"/>
    <property type="match status" value="1"/>
</dbReference>
<proteinExistence type="predicted"/>
<dbReference type="CDD" id="cd03039">
    <property type="entry name" value="GST_N_Sigma_like"/>
    <property type="match status" value="1"/>
</dbReference>
<dbReference type="Pfam" id="PF02798">
    <property type="entry name" value="GST_N"/>
    <property type="match status" value="1"/>
</dbReference>
<gene>
    <name evidence="2" type="ORF">PMAYCL1PPCAC_00694</name>
</gene>
<dbReference type="PROSITE" id="PS50404">
    <property type="entry name" value="GST_NTER"/>
    <property type="match status" value="1"/>
</dbReference>
<accession>A0AAN5C696</accession>
<dbReference type="GO" id="GO:0004364">
    <property type="term" value="F:glutathione transferase activity"/>
    <property type="evidence" value="ECO:0007669"/>
    <property type="project" value="TreeGrafter"/>
</dbReference>
<evidence type="ECO:0000313" key="2">
    <source>
        <dbReference type="EMBL" id="GMR30499.1"/>
    </source>
</evidence>
<protein>
    <recommendedName>
        <fullName evidence="1">GST N-terminal domain-containing protein</fullName>
    </recommendedName>
</protein>
<organism evidence="2 3">
    <name type="scientific">Pristionchus mayeri</name>
    <dbReference type="NCBI Taxonomy" id="1317129"/>
    <lineage>
        <taxon>Eukaryota</taxon>
        <taxon>Metazoa</taxon>
        <taxon>Ecdysozoa</taxon>
        <taxon>Nematoda</taxon>
        <taxon>Chromadorea</taxon>
        <taxon>Rhabditida</taxon>
        <taxon>Rhabditina</taxon>
        <taxon>Diplogasteromorpha</taxon>
        <taxon>Diplogasteroidea</taxon>
        <taxon>Neodiplogasteridae</taxon>
        <taxon>Pristionchus</taxon>
    </lineage>
</organism>
<dbReference type="InterPro" id="IPR050213">
    <property type="entry name" value="GST_superfamily"/>
</dbReference>
<dbReference type="SUPFAM" id="SSF52833">
    <property type="entry name" value="Thioredoxin-like"/>
    <property type="match status" value="1"/>
</dbReference>
<dbReference type="InterPro" id="IPR036249">
    <property type="entry name" value="Thioredoxin-like_sf"/>
</dbReference>
<dbReference type="Proteomes" id="UP001328107">
    <property type="component" value="Unassembled WGS sequence"/>
</dbReference>
<evidence type="ECO:0000313" key="3">
    <source>
        <dbReference type="Proteomes" id="UP001328107"/>
    </source>
</evidence>
<evidence type="ECO:0000259" key="1">
    <source>
        <dbReference type="PROSITE" id="PS50404"/>
    </source>
</evidence>
<sequence length="239" mass="27536">MPHYKLHYFDICGRAEPIRMMFSVAGVPYEDHRFTKAEWPELKKNFPFEAVPVLEVDGVQVAQTLAILRYVARENGFAGPDNLTAAIADSLADQFVDFLTSTEKWLSSCFNDGPPKGDEVMKDILRETTEEIYKTVYVPERSTSPTSRRLSRSRRLIGTRELPSRLTQISSSLNSSSSWANWTRTQRNYSTDSRLWRHSTRSSSLFLLSRSTSRRDLKDLTEHCIYFFEPVSYMHTISS</sequence>
<dbReference type="Gene3D" id="3.40.30.10">
    <property type="entry name" value="Glutaredoxin"/>
    <property type="match status" value="1"/>
</dbReference>
<dbReference type="PANTHER" id="PTHR11571">
    <property type="entry name" value="GLUTATHIONE S-TRANSFERASE"/>
    <property type="match status" value="1"/>
</dbReference>
<comment type="caution">
    <text evidence="2">The sequence shown here is derived from an EMBL/GenBank/DDBJ whole genome shotgun (WGS) entry which is preliminary data.</text>
</comment>
<name>A0AAN5C696_9BILA</name>
<dbReference type="InterPro" id="IPR040079">
    <property type="entry name" value="Glutathione_S-Trfase"/>
</dbReference>
<reference evidence="3" key="1">
    <citation type="submission" date="2022-10" db="EMBL/GenBank/DDBJ databases">
        <title>Genome assembly of Pristionchus species.</title>
        <authorList>
            <person name="Yoshida K."/>
            <person name="Sommer R.J."/>
        </authorList>
    </citation>
    <scope>NUCLEOTIDE SEQUENCE [LARGE SCALE GENOMIC DNA]</scope>
    <source>
        <strain evidence="3">RS5460</strain>
    </source>
</reference>